<dbReference type="EMBL" id="JAWRVI010000137">
    <property type="protein sequence ID" value="KAK4074920.1"/>
    <property type="molecule type" value="Genomic_DNA"/>
</dbReference>
<feature type="region of interest" description="Disordered" evidence="1">
    <location>
        <begin position="133"/>
        <end position="174"/>
    </location>
</feature>
<feature type="region of interest" description="Disordered" evidence="1">
    <location>
        <begin position="621"/>
        <end position="650"/>
    </location>
</feature>
<evidence type="ECO:0000313" key="3">
    <source>
        <dbReference type="Proteomes" id="UP001287286"/>
    </source>
</evidence>
<feature type="compositionally biased region" description="Basic and acidic residues" evidence="1">
    <location>
        <begin position="319"/>
        <end position="336"/>
    </location>
</feature>
<feature type="compositionally biased region" description="Basic residues" evidence="1">
    <location>
        <begin position="309"/>
        <end position="318"/>
    </location>
</feature>
<evidence type="ECO:0000256" key="1">
    <source>
        <dbReference type="SAM" id="MobiDB-lite"/>
    </source>
</evidence>
<keyword evidence="3" id="KW-1185">Reference proteome</keyword>
<feature type="compositionally biased region" description="Basic and acidic residues" evidence="1">
    <location>
        <begin position="386"/>
        <end position="398"/>
    </location>
</feature>
<reference evidence="2 3" key="1">
    <citation type="journal article" date="2024" name="Microbiol. Resour. Announc.">
        <title>Genome annotations for the ascomycete fungi Trichoderma harzianum, Trichoderma aggressivum, and Purpureocillium lilacinum.</title>
        <authorList>
            <person name="Beijen E.P.W."/>
            <person name="Ohm R.A."/>
        </authorList>
    </citation>
    <scope>NUCLEOTIDE SEQUENCE [LARGE SCALE GENOMIC DNA]</scope>
    <source>
        <strain evidence="2 3">CBS 150709</strain>
    </source>
</reference>
<organism evidence="2 3">
    <name type="scientific">Purpureocillium lilacinum</name>
    <name type="common">Paecilomyces lilacinus</name>
    <dbReference type="NCBI Taxonomy" id="33203"/>
    <lineage>
        <taxon>Eukaryota</taxon>
        <taxon>Fungi</taxon>
        <taxon>Dikarya</taxon>
        <taxon>Ascomycota</taxon>
        <taxon>Pezizomycotina</taxon>
        <taxon>Sordariomycetes</taxon>
        <taxon>Hypocreomycetidae</taxon>
        <taxon>Hypocreales</taxon>
        <taxon>Ophiocordycipitaceae</taxon>
        <taxon>Purpureocillium</taxon>
    </lineage>
</organism>
<name>A0ABR0BFU1_PURLI</name>
<feature type="compositionally biased region" description="Polar residues" evidence="1">
    <location>
        <begin position="165"/>
        <end position="174"/>
    </location>
</feature>
<sequence length="719" mass="78324">MAPFVSLDSQAFWHPPVLVPGTAAAKHIRRLEEKRQPVAVRQVPQTSSLAHGRQAHSPRSQPWTSIDVISIPSDDESEISDQNEFDAEGTLYEQIAGESDPDEPLPLISALVASTAAARQDCYEFTEDFGEQLDGSQRADDSDDLACPVASPPTTSAPDAEAAPPNSNSSTFQRPSPLISAMLLSVPTWSCQEDEAHQRVTFQNSSLSWRAAFRHILRNLRGQHQYRQIHPVHSNRGAEDVYEDDGGSQNDGCLHHVAQPALAFPSTADSSCGASFDCRSSSEGEAVKQPCMDQSDPRGLRPETPASHGRARGTRRKARVDDKGHSRSDELNRDEQCGSQGPRGTRTKHNLRPHPSKKLFFGEYTNGEDDHLPASKRRGAPVPASRRRDAQRDSEVPRVRGRSRACAEQRAKEGNAATAAAVTGLSHAAIAMYEEWPLSDATLNSHGPLPVEHMIAKSTQVTKRVAKALDRQREPESECDSPADTLPTTLSVLATKHGDGGEGDYGRRWSATVISLGNRKRFPAMDAPCLAAPVLLLDPDLPEDPGCRAALEDLRDLALQRGQCHLGVPVLLEDPLGRVGHEGHPAPGGHLYHPVRHFRDAHRARHAHHGRAVHPVHLVQDHPGVLDSPDSPAPLQAPADQGSRARPEDQEVQAVQVYRGNCAWSDTSDSESQKEHTKENADKYGDFFIGQLTGRCTGPLRWDGLGSRSACRVPAARSP</sequence>
<accession>A0ABR0BFU1</accession>
<comment type="caution">
    <text evidence="2">The sequence shown here is derived from an EMBL/GenBank/DDBJ whole genome shotgun (WGS) entry which is preliminary data.</text>
</comment>
<feature type="region of interest" description="Disordered" evidence="1">
    <location>
        <begin position="36"/>
        <end position="61"/>
    </location>
</feature>
<gene>
    <name evidence="2" type="ORF">Purlil1_12832</name>
</gene>
<proteinExistence type="predicted"/>
<evidence type="ECO:0000313" key="2">
    <source>
        <dbReference type="EMBL" id="KAK4074920.1"/>
    </source>
</evidence>
<feature type="region of interest" description="Disordered" evidence="1">
    <location>
        <begin position="283"/>
        <end position="411"/>
    </location>
</feature>
<dbReference type="Proteomes" id="UP001287286">
    <property type="component" value="Unassembled WGS sequence"/>
</dbReference>
<feature type="compositionally biased region" description="Basic residues" evidence="1">
    <location>
        <begin position="345"/>
        <end position="357"/>
    </location>
</feature>
<protein>
    <submittedName>
        <fullName evidence="2">Uncharacterized protein</fullName>
    </submittedName>
</protein>